<feature type="transmembrane region" description="Helical" evidence="16">
    <location>
        <begin position="123"/>
        <end position="144"/>
    </location>
</feature>
<comment type="subcellular location">
    <subcellularLocation>
        <location evidence="2">Cell inner membrane</location>
        <topology evidence="2">Multi-pass membrane protein</topology>
    </subcellularLocation>
</comment>
<evidence type="ECO:0000313" key="19">
    <source>
        <dbReference type="Proteomes" id="UP000249542"/>
    </source>
</evidence>
<dbReference type="InterPro" id="IPR034300">
    <property type="entry name" value="PNTB-like"/>
</dbReference>
<evidence type="ECO:0000256" key="15">
    <source>
        <dbReference type="PIRNR" id="PIRNR000204"/>
    </source>
</evidence>
<dbReference type="PANTHER" id="PTHR44758:SF1">
    <property type="entry name" value="NAD(P) TRANSHYDROGENASE SUBUNIT BETA"/>
    <property type="match status" value="1"/>
</dbReference>
<evidence type="ECO:0000313" key="18">
    <source>
        <dbReference type="EMBL" id="PZW39613.1"/>
    </source>
</evidence>
<evidence type="ECO:0000256" key="4">
    <source>
        <dbReference type="ARBA" id="ARBA00012943"/>
    </source>
</evidence>
<evidence type="ECO:0000256" key="1">
    <source>
        <dbReference type="ARBA" id="ARBA00003943"/>
    </source>
</evidence>
<evidence type="ECO:0000256" key="5">
    <source>
        <dbReference type="ARBA" id="ARBA00014581"/>
    </source>
</evidence>
<name>A0A2W7ILY8_9FLAO</name>
<feature type="transmembrane region" description="Helical" evidence="16">
    <location>
        <begin position="91"/>
        <end position="111"/>
    </location>
</feature>
<dbReference type="Pfam" id="PF02233">
    <property type="entry name" value="PNTB"/>
    <property type="match status" value="1"/>
</dbReference>
<keyword evidence="11 16" id="KW-1133">Transmembrane helix</keyword>
<keyword evidence="12 15" id="KW-0520">NAD</keyword>
<dbReference type="GO" id="GO:0008750">
    <property type="term" value="F:proton-translocating NAD(P)+ transhydrogenase activity"/>
    <property type="evidence" value="ECO:0007669"/>
    <property type="project" value="UniProtKB-EC"/>
</dbReference>
<feature type="transmembrane region" description="Helical" evidence="16">
    <location>
        <begin position="214"/>
        <end position="234"/>
    </location>
</feature>
<evidence type="ECO:0000256" key="3">
    <source>
        <dbReference type="ARBA" id="ARBA00007919"/>
    </source>
</evidence>
<proteinExistence type="inferred from homology"/>
<comment type="caution">
    <text evidence="18">The sequence shown here is derived from an EMBL/GenBank/DDBJ whole genome shotgun (WGS) entry which is preliminary data.</text>
</comment>
<evidence type="ECO:0000256" key="8">
    <source>
        <dbReference type="ARBA" id="ARBA00022692"/>
    </source>
</evidence>
<keyword evidence="9 15" id="KW-0521">NADP</keyword>
<evidence type="ECO:0000256" key="13">
    <source>
        <dbReference type="ARBA" id="ARBA00023136"/>
    </source>
</evidence>
<feature type="transmembrane region" description="Helical" evidence="16">
    <location>
        <begin position="35"/>
        <end position="52"/>
    </location>
</feature>
<dbReference type="GO" id="GO:0050661">
    <property type="term" value="F:NADP binding"/>
    <property type="evidence" value="ECO:0007669"/>
    <property type="project" value="InterPro"/>
</dbReference>
<dbReference type="PIRSF" id="PIRSF000204">
    <property type="entry name" value="PNTB"/>
    <property type="match status" value="1"/>
</dbReference>
<comment type="function">
    <text evidence="1 15">The transhydrogenation between NADH and NADP is coupled to respiration and ATP hydrolysis and functions as a proton pump across the membrane.</text>
</comment>
<feature type="transmembrane region" description="Helical" evidence="16">
    <location>
        <begin position="58"/>
        <end position="79"/>
    </location>
</feature>
<keyword evidence="10 15" id="KW-1278">Translocase</keyword>
<organism evidence="18 19">
    <name type="scientific">Mesonia algae</name>
    <dbReference type="NCBI Taxonomy" id="213248"/>
    <lineage>
        <taxon>Bacteria</taxon>
        <taxon>Pseudomonadati</taxon>
        <taxon>Bacteroidota</taxon>
        <taxon>Flavobacteriia</taxon>
        <taxon>Flavobacteriales</taxon>
        <taxon>Flavobacteriaceae</taxon>
        <taxon>Mesonia</taxon>
    </lineage>
</organism>
<dbReference type="EC" id="7.1.1.1" evidence="4 15"/>
<dbReference type="Proteomes" id="UP000249542">
    <property type="component" value="Unassembled WGS sequence"/>
</dbReference>
<dbReference type="EMBL" id="QKYV01000005">
    <property type="protein sequence ID" value="PZW39613.1"/>
    <property type="molecule type" value="Genomic_DNA"/>
</dbReference>
<evidence type="ECO:0000256" key="7">
    <source>
        <dbReference type="ARBA" id="ARBA00022519"/>
    </source>
</evidence>
<keyword evidence="7 15" id="KW-0997">Cell inner membrane</keyword>
<dbReference type="GO" id="GO:0005886">
    <property type="term" value="C:plasma membrane"/>
    <property type="evidence" value="ECO:0007669"/>
    <property type="project" value="UniProtKB-SubCell"/>
</dbReference>
<evidence type="ECO:0000256" key="10">
    <source>
        <dbReference type="ARBA" id="ARBA00022967"/>
    </source>
</evidence>
<feature type="transmembrane region" description="Helical" evidence="16">
    <location>
        <begin position="240"/>
        <end position="258"/>
    </location>
</feature>
<dbReference type="AlphaFoldDB" id="A0A2W7ILY8"/>
<accession>A0A2W7ILY8</accession>
<keyword evidence="13 15" id="KW-0472">Membrane</keyword>
<keyword evidence="8 16" id="KW-0812">Transmembrane</keyword>
<feature type="transmembrane region" description="Helical" evidence="16">
    <location>
        <begin position="156"/>
        <end position="179"/>
    </location>
</feature>
<keyword evidence="19" id="KW-1185">Reference proteome</keyword>
<evidence type="ECO:0000256" key="9">
    <source>
        <dbReference type="ARBA" id="ARBA00022857"/>
    </source>
</evidence>
<feature type="transmembrane region" description="Helical" evidence="16">
    <location>
        <begin position="6"/>
        <end position="23"/>
    </location>
</feature>
<comment type="catalytic activity">
    <reaction evidence="14 15">
        <text>NAD(+) + NADPH + H(+)(in) = NADH + NADP(+) + H(+)(out)</text>
        <dbReference type="Rhea" id="RHEA:47992"/>
        <dbReference type="ChEBI" id="CHEBI:15378"/>
        <dbReference type="ChEBI" id="CHEBI:57540"/>
        <dbReference type="ChEBI" id="CHEBI:57783"/>
        <dbReference type="ChEBI" id="CHEBI:57945"/>
        <dbReference type="ChEBI" id="CHEBI:58349"/>
        <dbReference type="EC" id="7.1.1.1"/>
    </reaction>
</comment>
<evidence type="ECO:0000256" key="16">
    <source>
        <dbReference type="SAM" id="Phobius"/>
    </source>
</evidence>
<gene>
    <name evidence="18" type="ORF">LX95_01973</name>
</gene>
<evidence type="ECO:0000256" key="6">
    <source>
        <dbReference type="ARBA" id="ARBA00022475"/>
    </source>
</evidence>
<evidence type="ECO:0000256" key="14">
    <source>
        <dbReference type="ARBA" id="ARBA00048202"/>
    </source>
</evidence>
<dbReference type="InterPro" id="IPR029035">
    <property type="entry name" value="DHS-like_NAD/FAD-binding_dom"/>
</dbReference>
<comment type="similarity">
    <text evidence="3 15">Belongs to the PNT beta subunit family.</text>
</comment>
<reference evidence="18 19" key="1">
    <citation type="submission" date="2018-06" db="EMBL/GenBank/DDBJ databases">
        <title>Genomic Encyclopedia of Archaeal and Bacterial Type Strains, Phase II (KMG-II): from individual species to whole genera.</title>
        <authorList>
            <person name="Goeker M."/>
        </authorList>
    </citation>
    <scope>NUCLEOTIDE SEQUENCE [LARGE SCALE GENOMIC DNA]</scope>
    <source>
        <strain evidence="18 19">DSM 15361</strain>
    </source>
</reference>
<evidence type="ECO:0000256" key="12">
    <source>
        <dbReference type="ARBA" id="ARBA00023027"/>
    </source>
</evidence>
<keyword evidence="6 15" id="KW-1003">Cell membrane</keyword>
<feature type="transmembrane region" description="Helical" evidence="16">
    <location>
        <begin position="185"/>
        <end position="207"/>
    </location>
</feature>
<dbReference type="PANTHER" id="PTHR44758">
    <property type="entry name" value="NAD(P) TRANSHYDROGENASE SUBUNIT BETA"/>
    <property type="match status" value="1"/>
</dbReference>
<dbReference type="InterPro" id="IPR012136">
    <property type="entry name" value="NADH_DH_b"/>
</dbReference>
<feature type="domain" description="NADP transhydrogenase beta-like" evidence="17">
    <location>
        <begin position="6"/>
        <end position="457"/>
    </location>
</feature>
<dbReference type="Gene3D" id="3.40.50.1220">
    <property type="entry name" value="TPP-binding domain"/>
    <property type="match status" value="1"/>
</dbReference>
<evidence type="ECO:0000256" key="11">
    <source>
        <dbReference type="ARBA" id="ARBA00022989"/>
    </source>
</evidence>
<evidence type="ECO:0000256" key="2">
    <source>
        <dbReference type="ARBA" id="ARBA00004429"/>
    </source>
</evidence>
<dbReference type="RefSeq" id="WP_111541265.1">
    <property type="nucleotide sequence ID" value="NZ_QKYV01000005.1"/>
</dbReference>
<protein>
    <recommendedName>
        <fullName evidence="5 15">NAD(P) transhydrogenase subunit beta</fullName>
        <ecNumber evidence="4 15">7.1.1.1</ecNumber>
    </recommendedName>
    <alternativeName>
        <fullName evidence="15">Nicotinamide nucleotide transhydrogenase subunit beta</fullName>
    </alternativeName>
</protein>
<evidence type="ECO:0000259" key="17">
    <source>
        <dbReference type="Pfam" id="PF02233"/>
    </source>
</evidence>
<dbReference type="SUPFAM" id="SSF52467">
    <property type="entry name" value="DHS-like NAD/FAD-binding domain"/>
    <property type="match status" value="1"/>
</dbReference>
<sequence length="463" mass="49748">MNIIMNIGYLLASFSFITGLKLMSSPKHASKGNTIAAVGMLIAILSVFTGIISEKINYTNLGIILTAIVLGIVVGKQMAFKVKMTGMPQMVSLLNATGGGCAMLLGWIEAIQINTTIAIGPQILLNLGTITGAIAFSGSIIAYLKLSGKLKDRNSVFINVISKILVIICVALPIAFAASVLPISFFHLTLILLVLGLLYGIIFVMPIGGADMPVVISLLNSITGIATALAGLLYDNKTMIAGGIFVGAAGIFLTILMCKAMNRSLWKVIAGSNKSKQQGAQTSQQQVIQETNVSETVTKLLLSKKIGIVPGYGMAVAQAQHTCFQLQKLLQGQDKTLDYIIHPVAGRMPGHMNVLLAEAKIDYDYLKEMHEANDYIQEYDLLLVIGANDVVNPVAETNPESSIYGMPIIKAHLSKNVIVFKRSMNPGYAGIANELFEKENCQLLFGDAQTNLQEIVEQMKVLN</sequence>